<keyword evidence="5 6" id="KW-0472">Membrane</keyword>
<dbReference type="PANTHER" id="PTHR31885:SF6">
    <property type="entry name" value="GH04784P"/>
    <property type="match status" value="1"/>
</dbReference>
<comment type="caution">
    <text evidence="7">The sequence shown here is derived from an EMBL/GenBank/DDBJ whole genome shotgun (WGS) entry which is preliminary data.</text>
</comment>
<evidence type="ECO:0000256" key="4">
    <source>
        <dbReference type="ARBA" id="ARBA00022989"/>
    </source>
</evidence>
<evidence type="ECO:0000313" key="8">
    <source>
        <dbReference type="Proteomes" id="UP000559987"/>
    </source>
</evidence>
<comment type="subcellular location">
    <subcellularLocation>
        <location evidence="1">Membrane</location>
        <topology evidence="1">Multi-pass membrane protein</topology>
    </subcellularLocation>
</comment>
<name>A0A839ULE1_9GAMM</name>
<keyword evidence="3 6" id="KW-0812">Transmembrane</keyword>
<proteinExistence type="inferred from homology"/>
<dbReference type="RefSeq" id="WP_183908406.1">
    <property type="nucleotide sequence ID" value="NZ_JACHXZ010000001.1"/>
</dbReference>
<organism evidence="7 8">
    <name type="scientific">Simiduia aestuariiviva</name>
    <dbReference type="NCBI Taxonomy" id="1510459"/>
    <lineage>
        <taxon>Bacteria</taxon>
        <taxon>Pseudomonadati</taxon>
        <taxon>Pseudomonadota</taxon>
        <taxon>Gammaproteobacteria</taxon>
        <taxon>Cellvibrionales</taxon>
        <taxon>Cellvibrionaceae</taxon>
        <taxon>Simiduia</taxon>
    </lineage>
</organism>
<dbReference type="GO" id="GO:0016787">
    <property type="term" value="F:hydrolase activity"/>
    <property type="evidence" value="ECO:0007669"/>
    <property type="project" value="TreeGrafter"/>
</dbReference>
<evidence type="ECO:0000256" key="2">
    <source>
        <dbReference type="ARBA" id="ARBA00007375"/>
    </source>
</evidence>
<feature type="transmembrane region" description="Helical" evidence="6">
    <location>
        <begin position="113"/>
        <end position="131"/>
    </location>
</feature>
<evidence type="ECO:0000313" key="7">
    <source>
        <dbReference type="EMBL" id="MBB3167571.1"/>
    </source>
</evidence>
<evidence type="ECO:0000256" key="6">
    <source>
        <dbReference type="SAM" id="Phobius"/>
    </source>
</evidence>
<feature type="transmembrane region" description="Helical" evidence="6">
    <location>
        <begin position="163"/>
        <end position="181"/>
    </location>
</feature>
<dbReference type="Pfam" id="PF07947">
    <property type="entry name" value="YhhN"/>
    <property type="match status" value="1"/>
</dbReference>
<keyword evidence="8" id="KW-1185">Reference proteome</keyword>
<keyword evidence="4 6" id="KW-1133">Transmembrane helix</keyword>
<dbReference type="PANTHER" id="PTHR31885">
    <property type="entry name" value="GH04784P"/>
    <property type="match status" value="1"/>
</dbReference>
<protein>
    <submittedName>
        <fullName evidence="7">Putative membrane protein YhhN</fullName>
    </submittedName>
</protein>
<feature type="transmembrane region" description="Helical" evidence="6">
    <location>
        <begin position="137"/>
        <end position="158"/>
    </location>
</feature>
<dbReference type="InterPro" id="IPR012506">
    <property type="entry name" value="TMEM86B-like"/>
</dbReference>
<dbReference type="AlphaFoldDB" id="A0A839ULE1"/>
<accession>A0A839ULE1</accession>
<feature type="transmembrane region" description="Helical" evidence="6">
    <location>
        <begin position="193"/>
        <end position="211"/>
    </location>
</feature>
<comment type="similarity">
    <text evidence="2">Belongs to the TMEM86 family.</text>
</comment>
<feature type="transmembrane region" description="Helical" evidence="6">
    <location>
        <begin position="20"/>
        <end position="47"/>
    </location>
</feature>
<dbReference type="Proteomes" id="UP000559987">
    <property type="component" value="Unassembled WGS sequence"/>
</dbReference>
<dbReference type="GO" id="GO:0016020">
    <property type="term" value="C:membrane"/>
    <property type="evidence" value="ECO:0007669"/>
    <property type="project" value="UniProtKB-SubCell"/>
</dbReference>
<gene>
    <name evidence="7" type="ORF">FHS30_000747</name>
</gene>
<evidence type="ECO:0000256" key="5">
    <source>
        <dbReference type="ARBA" id="ARBA00023136"/>
    </source>
</evidence>
<feature type="transmembrane region" description="Helical" evidence="6">
    <location>
        <begin position="82"/>
        <end position="101"/>
    </location>
</feature>
<evidence type="ECO:0000256" key="3">
    <source>
        <dbReference type="ARBA" id="ARBA00022692"/>
    </source>
</evidence>
<sequence length="215" mass="23384">MHIPTLSITSLWRTFYVSSAIYLISLFFNLPIYPAALLKVIPLLSLLWISLQSIAAPKFLSIALAFSALGDLLLALPLTQSFVFGLSAFLVAQLVYAFGFLARKAVALERQHYRRLIFVALVCVCMATLILPNTGGLILPVAIYLLAIASMAVAAALFAQRSAAVFSGALLFVLSDGLIAINKFIIPFVGSDLAIMATYYSAQALITYGVMRYHR</sequence>
<reference evidence="7 8" key="1">
    <citation type="submission" date="2020-08" db="EMBL/GenBank/DDBJ databases">
        <title>Genomic Encyclopedia of Type Strains, Phase III (KMG-III): the genomes of soil and plant-associated and newly described type strains.</title>
        <authorList>
            <person name="Whitman W."/>
        </authorList>
    </citation>
    <scope>NUCLEOTIDE SEQUENCE [LARGE SCALE GENOMIC DNA]</scope>
    <source>
        <strain evidence="7 8">CECT 8571</strain>
    </source>
</reference>
<dbReference type="EMBL" id="JACHXZ010000001">
    <property type="protein sequence ID" value="MBB3167571.1"/>
    <property type="molecule type" value="Genomic_DNA"/>
</dbReference>
<evidence type="ECO:0000256" key="1">
    <source>
        <dbReference type="ARBA" id="ARBA00004141"/>
    </source>
</evidence>